<name>A2DQQ8_TRIV3</name>
<dbReference type="VEuPathDB" id="TrichDB:TVAG_267050"/>
<dbReference type="RefSeq" id="XP_001329565.1">
    <property type="nucleotide sequence ID" value="XM_001329530.1"/>
</dbReference>
<evidence type="ECO:0000313" key="1">
    <source>
        <dbReference type="EMBL" id="EAY17342.1"/>
    </source>
</evidence>
<reference evidence="1" key="2">
    <citation type="journal article" date="2007" name="Science">
        <title>Draft genome sequence of the sexually transmitted pathogen Trichomonas vaginalis.</title>
        <authorList>
            <person name="Carlton J.M."/>
            <person name="Hirt R.P."/>
            <person name="Silva J.C."/>
            <person name="Delcher A.L."/>
            <person name="Schatz M."/>
            <person name="Zhao Q."/>
            <person name="Wortman J.R."/>
            <person name="Bidwell S.L."/>
            <person name="Alsmark U.C.M."/>
            <person name="Besteiro S."/>
            <person name="Sicheritz-Ponten T."/>
            <person name="Noel C.J."/>
            <person name="Dacks J.B."/>
            <person name="Foster P.G."/>
            <person name="Simillion C."/>
            <person name="Van de Peer Y."/>
            <person name="Miranda-Saavedra D."/>
            <person name="Barton G.J."/>
            <person name="Westrop G.D."/>
            <person name="Mueller S."/>
            <person name="Dessi D."/>
            <person name="Fiori P.L."/>
            <person name="Ren Q."/>
            <person name="Paulsen I."/>
            <person name="Zhang H."/>
            <person name="Bastida-Corcuera F.D."/>
            <person name="Simoes-Barbosa A."/>
            <person name="Brown M.T."/>
            <person name="Hayes R.D."/>
            <person name="Mukherjee M."/>
            <person name="Okumura C.Y."/>
            <person name="Schneider R."/>
            <person name="Smith A.J."/>
            <person name="Vanacova S."/>
            <person name="Villalvazo M."/>
            <person name="Haas B.J."/>
            <person name="Pertea M."/>
            <person name="Feldblyum T.V."/>
            <person name="Utterback T.R."/>
            <person name="Shu C.L."/>
            <person name="Osoegawa K."/>
            <person name="de Jong P.J."/>
            <person name="Hrdy I."/>
            <person name="Horvathova L."/>
            <person name="Zubacova Z."/>
            <person name="Dolezal P."/>
            <person name="Malik S.B."/>
            <person name="Logsdon J.M. Jr."/>
            <person name="Henze K."/>
            <person name="Gupta A."/>
            <person name="Wang C.C."/>
            <person name="Dunne R.L."/>
            <person name="Upcroft J.A."/>
            <person name="Upcroft P."/>
            <person name="White O."/>
            <person name="Salzberg S.L."/>
            <person name="Tang P."/>
            <person name="Chiu C.-H."/>
            <person name="Lee Y.-S."/>
            <person name="Embley T.M."/>
            <person name="Coombs G.H."/>
            <person name="Mottram J.C."/>
            <person name="Tachezy J."/>
            <person name="Fraser-Liggett C.M."/>
            <person name="Johnson P.J."/>
        </authorList>
    </citation>
    <scope>NUCLEOTIDE SEQUENCE [LARGE SCALE GENOMIC DNA]</scope>
    <source>
        <strain evidence="1">G3</strain>
    </source>
</reference>
<accession>A2DQQ8</accession>
<dbReference type="Proteomes" id="UP000001542">
    <property type="component" value="Unassembled WGS sequence"/>
</dbReference>
<dbReference type="VEuPathDB" id="TrichDB:TVAGG3_0589780"/>
<proteinExistence type="predicted"/>
<dbReference type="KEGG" id="tva:4775359"/>
<gene>
    <name evidence="1" type="ORF">TVAG_267050</name>
</gene>
<dbReference type="InParanoid" id="A2DQQ8"/>
<keyword evidence="2" id="KW-1185">Reference proteome</keyword>
<dbReference type="AlphaFoldDB" id="A2DQQ8"/>
<sequence length="611" mass="69727">MSLMHRVFGKVMVNLSLLFLISLIVQQFVFVIEILQKFEFKLEAPEILIYPPEIFDYFRYKKVTNIPFLTSVEHLVNPFIEPLLLHDYSVFTSPENESLLFKNVYLALIAVSTGYKFEVEKLTVLFKSFILFGSPRIVDTLLKLADKTMNENESTTVFVKFLIIIVDEYFDKISTRFVYKQNTIQTVFTIISFLKRMFNKFSSIREFMLQTAALHPIVTFAVLNNSLECLREGVTFKCILSSFTGVEGKIKSFDEIENKAVAIVDDKEYEIEIDNCGDLVVNCEVKVDLNPISDISNLIYLFNYQYKEEYKDIFRLASILEFVKTEKFTSQISQHVNLDFLKNCFSEGFIHSQSFQNFFSSFSLATTCKNDFGFSLTSKLTEYPSNKGIFIVNNGSAVFTSPAIYPRAKFEMILETPKSSKSKSQVSINIYAESDVPKALLTWSKSIKLGPEEKFTIKTVPEQLLLDVNSTMISISPSVSKIFIVFTLSEGATLKYDVNVDSKIFKVSQKMSGNILRLSSNHPGVIPPLQKMFLLAKSCETSSQISFRIKQKILSLLYLSGLHPLSTEEIISIIPIATQLEKIKLGVFESLQDACQIPLLIAFKFSFHIKY</sequence>
<dbReference type="EMBL" id="DS113232">
    <property type="protein sequence ID" value="EAY17342.1"/>
    <property type="molecule type" value="Genomic_DNA"/>
</dbReference>
<organism evidence="1 2">
    <name type="scientific">Trichomonas vaginalis (strain ATCC PRA-98 / G3)</name>
    <dbReference type="NCBI Taxonomy" id="412133"/>
    <lineage>
        <taxon>Eukaryota</taxon>
        <taxon>Metamonada</taxon>
        <taxon>Parabasalia</taxon>
        <taxon>Trichomonadida</taxon>
        <taxon>Trichomonadidae</taxon>
        <taxon>Trichomonas</taxon>
    </lineage>
</organism>
<protein>
    <submittedName>
        <fullName evidence="1">Uncharacterized protein</fullName>
    </submittedName>
</protein>
<reference evidence="1" key="1">
    <citation type="submission" date="2006-10" db="EMBL/GenBank/DDBJ databases">
        <authorList>
            <person name="Amadeo P."/>
            <person name="Zhao Q."/>
            <person name="Wortman J."/>
            <person name="Fraser-Liggett C."/>
            <person name="Carlton J."/>
        </authorList>
    </citation>
    <scope>NUCLEOTIDE SEQUENCE</scope>
    <source>
        <strain evidence="1">G3</strain>
    </source>
</reference>
<evidence type="ECO:0000313" key="2">
    <source>
        <dbReference type="Proteomes" id="UP000001542"/>
    </source>
</evidence>